<evidence type="ECO:0000256" key="6">
    <source>
        <dbReference type="ARBA" id="ARBA00022692"/>
    </source>
</evidence>
<feature type="disulfide bond" description="Redox-active" evidence="14">
    <location>
        <begin position="106"/>
        <end position="132"/>
    </location>
</feature>
<evidence type="ECO:0000256" key="4">
    <source>
        <dbReference type="ARBA" id="ARBA00022475"/>
    </source>
</evidence>
<keyword evidence="8 14" id="KW-1133">Transmembrane helix</keyword>
<feature type="transmembrane region" description="Helical" evidence="15">
    <location>
        <begin position="16"/>
        <end position="35"/>
    </location>
</feature>
<evidence type="ECO:0000256" key="13">
    <source>
        <dbReference type="ARBA" id="ARBA00023284"/>
    </source>
</evidence>
<keyword evidence="4 14" id="KW-1003">Cell membrane</keyword>
<feature type="transmembrane region" description="Helical" evidence="15">
    <location>
        <begin position="47"/>
        <end position="66"/>
    </location>
</feature>
<evidence type="ECO:0000256" key="1">
    <source>
        <dbReference type="ARBA" id="ARBA00004429"/>
    </source>
</evidence>
<keyword evidence="13 14" id="KW-0676">Redox-active center</keyword>
<dbReference type="GO" id="GO:0009055">
    <property type="term" value="F:electron transfer activity"/>
    <property type="evidence" value="ECO:0007669"/>
    <property type="project" value="UniProtKB-UniRule"/>
</dbReference>
<feature type="topological domain" description="Periplasmic" evidence="14">
    <location>
        <begin position="34"/>
        <end position="51"/>
    </location>
</feature>
<evidence type="ECO:0000256" key="2">
    <source>
        <dbReference type="ARBA" id="ARBA00008823"/>
    </source>
</evidence>
<evidence type="ECO:0000313" key="16">
    <source>
        <dbReference type="EMBL" id="OFC71018.1"/>
    </source>
</evidence>
<evidence type="ECO:0000256" key="7">
    <source>
        <dbReference type="ARBA" id="ARBA00022982"/>
    </source>
</evidence>
<dbReference type="STRING" id="1656094.BFC18_11330"/>
<keyword evidence="12 14" id="KW-0143">Chaperone</keyword>
<dbReference type="InterPro" id="IPR023380">
    <property type="entry name" value="DsbB-like_sf"/>
</dbReference>
<comment type="similarity">
    <text evidence="2 14">Belongs to the DsbB family.</text>
</comment>
<keyword evidence="17" id="KW-1185">Reference proteome</keyword>
<dbReference type="Proteomes" id="UP000175691">
    <property type="component" value="Unassembled WGS sequence"/>
</dbReference>
<dbReference type="HAMAP" id="MF_00286">
    <property type="entry name" value="DsbB"/>
    <property type="match status" value="1"/>
</dbReference>
<evidence type="ECO:0000256" key="9">
    <source>
        <dbReference type="ARBA" id="ARBA00023002"/>
    </source>
</evidence>
<keyword evidence="7 14" id="KW-0249">Electron transport</keyword>
<dbReference type="PANTHER" id="PTHR36570:SF2">
    <property type="entry name" value="DISULFIDE BOND FORMATION PROTEIN B"/>
    <property type="match status" value="1"/>
</dbReference>
<evidence type="ECO:0000256" key="8">
    <source>
        <dbReference type="ARBA" id="ARBA00022989"/>
    </source>
</evidence>
<evidence type="ECO:0000256" key="15">
    <source>
        <dbReference type="SAM" id="Phobius"/>
    </source>
</evidence>
<evidence type="ECO:0000256" key="5">
    <source>
        <dbReference type="ARBA" id="ARBA00022519"/>
    </source>
</evidence>
<keyword evidence="3 14" id="KW-0813">Transport</keyword>
<evidence type="ECO:0000256" key="3">
    <source>
        <dbReference type="ARBA" id="ARBA00022448"/>
    </source>
</evidence>
<comment type="function">
    <text evidence="14">Required for disulfide bond formation in some periplasmic proteins. Acts by oxidizing the DsbA protein.</text>
</comment>
<dbReference type="Pfam" id="PF02600">
    <property type="entry name" value="DsbB"/>
    <property type="match status" value="1"/>
</dbReference>
<feature type="transmembrane region" description="Helical" evidence="15">
    <location>
        <begin position="73"/>
        <end position="90"/>
    </location>
</feature>
<dbReference type="OrthoDB" id="3711263at2"/>
<gene>
    <name evidence="14" type="primary">dsbB</name>
    <name evidence="16" type="ORF">BFC18_11330</name>
</gene>
<reference evidence="16 17" key="1">
    <citation type="submission" date="2016-08" db="EMBL/GenBank/DDBJ databases">
        <authorList>
            <person name="Seilhamer J.J."/>
        </authorList>
    </citation>
    <scope>NUCLEOTIDE SEQUENCE [LARGE SCALE GENOMIC DNA]</scope>
    <source>
        <strain evidence="16 17">KCTC 42603</strain>
    </source>
</reference>
<proteinExistence type="inferred from homology"/>
<dbReference type="PANTHER" id="PTHR36570">
    <property type="entry name" value="DISULFIDE BOND FORMATION PROTEIN B"/>
    <property type="match status" value="1"/>
</dbReference>
<feature type="topological domain" description="Periplasmic" evidence="14">
    <location>
        <begin position="92"/>
        <end position="146"/>
    </location>
</feature>
<name>A0A1E7ZBY3_9ALTE</name>
<comment type="caution">
    <text evidence="16">The sequence shown here is derived from an EMBL/GenBank/DDBJ whole genome shotgun (WGS) entry which is preliminary data.</text>
</comment>
<sequence length="173" mass="19747">MKVIQWISSQAEHKPAWLLLFLSALGLFSTALYFQHVNGLQPCIMCIYQRTAVISIMLSALLVLIVNNGVTRMLAFAGWIVASVWGFMIAQEQYEIIHSFSLFSRCGIVPNFPEFMPLHEWLPPIFEAKGDCLDDGWRMFGLGMPEWMMVIFGVYTTVFVIVFGSRILDKKPF</sequence>
<keyword evidence="5" id="KW-0997">Cell inner membrane</keyword>
<protein>
    <recommendedName>
        <fullName evidence="14">Disulfide bond formation protein B</fullName>
    </recommendedName>
    <alternativeName>
        <fullName evidence="14">Disulfide oxidoreductase</fullName>
    </alternativeName>
</protein>
<evidence type="ECO:0000256" key="11">
    <source>
        <dbReference type="ARBA" id="ARBA00023157"/>
    </source>
</evidence>
<evidence type="ECO:0000313" key="17">
    <source>
        <dbReference type="Proteomes" id="UP000175691"/>
    </source>
</evidence>
<dbReference type="AlphaFoldDB" id="A0A1E7ZBY3"/>
<dbReference type="GO" id="GO:0005886">
    <property type="term" value="C:plasma membrane"/>
    <property type="evidence" value="ECO:0007669"/>
    <property type="project" value="UniProtKB-SubCell"/>
</dbReference>
<keyword evidence="9 14" id="KW-0560">Oxidoreductase</keyword>
<feature type="topological domain" description="Cytoplasmic" evidence="14">
    <location>
        <begin position="166"/>
        <end position="173"/>
    </location>
</feature>
<keyword evidence="11 14" id="KW-1015">Disulfide bond</keyword>
<feature type="disulfide bond" description="Redox-active" evidence="14">
    <location>
        <begin position="43"/>
        <end position="46"/>
    </location>
</feature>
<keyword evidence="6 14" id="KW-0812">Transmembrane</keyword>
<organism evidence="16 17">
    <name type="scientific">Alteromonas confluentis</name>
    <dbReference type="NCBI Taxonomy" id="1656094"/>
    <lineage>
        <taxon>Bacteria</taxon>
        <taxon>Pseudomonadati</taxon>
        <taxon>Pseudomonadota</taxon>
        <taxon>Gammaproteobacteria</taxon>
        <taxon>Alteromonadales</taxon>
        <taxon>Alteromonadaceae</taxon>
        <taxon>Alteromonas/Salinimonas group</taxon>
        <taxon>Alteromonas</taxon>
    </lineage>
</organism>
<accession>A0A1E7ZBY3</accession>
<feature type="topological domain" description="Cytoplasmic" evidence="14">
    <location>
        <begin position="68"/>
        <end position="73"/>
    </location>
</feature>
<dbReference type="NCBIfam" id="NF002485">
    <property type="entry name" value="PRK01749.1"/>
    <property type="match status" value="1"/>
</dbReference>
<dbReference type="GO" id="GO:0006457">
    <property type="term" value="P:protein folding"/>
    <property type="evidence" value="ECO:0007669"/>
    <property type="project" value="InterPro"/>
</dbReference>
<dbReference type="GO" id="GO:0015035">
    <property type="term" value="F:protein-disulfide reductase activity"/>
    <property type="evidence" value="ECO:0007669"/>
    <property type="project" value="UniProtKB-UniRule"/>
</dbReference>
<dbReference type="Gene3D" id="1.20.1550.10">
    <property type="entry name" value="DsbB-like"/>
    <property type="match status" value="1"/>
</dbReference>
<dbReference type="InterPro" id="IPR022920">
    <property type="entry name" value="Disulphide_bond_form_DsbB"/>
</dbReference>
<evidence type="ECO:0000256" key="14">
    <source>
        <dbReference type="HAMAP-Rule" id="MF_00286"/>
    </source>
</evidence>
<dbReference type="EMBL" id="MDHN01000021">
    <property type="protein sequence ID" value="OFC71018.1"/>
    <property type="molecule type" value="Genomic_DNA"/>
</dbReference>
<keyword evidence="10 14" id="KW-0472">Membrane</keyword>
<dbReference type="SUPFAM" id="SSF158442">
    <property type="entry name" value="DsbB-like"/>
    <property type="match status" value="1"/>
</dbReference>
<feature type="transmembrane region" description="Helical" evidence="15">
    <location>
        <begin position="147"/>
        <end position="168"/>
    </location>
</feature>
<dbReference type="InterPro" id="IPR050183">
    <property type="entry name" value="DsbB"/>
</dbReference>
<evidence type="ECO:0000256" key="10">
    <source>
        <dbReference type="ARBA" id="ARBA00023136"/>
    </source>
</evidence>
<comment type="subcellular location">
    <subcellularLocation>
        <location evidence="1">Cell inner membrane</location>
        <topology evidence="1">Multi-pass membrane protein</topology>
    </subcellularLocation>
    <subcellularLocation>
        <location evidence="14">Cell membrane</location>
        <topology evidence="14">Multi-pass membrane protein</topology>
    </subcellularLocation>
</comment>
<dbReference type="RefSeq" id="WP_070125412.1">
    <property type="nucleotide sequence ID" value="NZ_MDHN01000021.1"/>
</dbReference>
<evidence type="ECO:0000256" key="12">
    <source>
        <dbReference type="ARBA" id="ARBA00023186"/>
    </source>
</evidence>
<dbReference type="InterPro" id="IPR003752">
    <property type="entry name" value="DiS_bond_form_DsbB/BdbC"/>
</dbReference>
<feature type="topological domain" description="Cytoplasmic" evidence="14">
    <location>
        <begin position="1"/>
        <end position="16"/>
    </location>
</feature>